<dbReference type="Proteomes" id="UP001499884">
    <property type="component" value="Unassembled WGS sequence"/>
</dbReference>
<organism evidence="2 3">
    <name type="scientific">Streptomyces tremellae</name>
    <dbReference type="NCBI Taxonomy" id="1124239"/>
    <lineage>
        <taxon>Bacteria</taxon>
        <taxon>Bacillati</taxon>
        <taxon>Actinomycetota</taxon>
        <taxon>Actinomycetes</taxon>
        <taxon>Kitasatosporales</taxon>
        <taxon>Streptomycetaceae</taxon>
        <taxon>Streptomyces</taxon>
    </lineage>
</organism>
<evidence type="ECO:0000313" key="2">
    <source>
        <dbReference type="EMBL" id="GAA3740666.1"/>
    </source>
</evidence>
<protein>
    <recommendedName>
        <fullName evidence="4">DUF4232 domain-containing protein</fullName>
    </recommendedName>
</protein>
<feature type="compositionally biased region" description="Gly residues" evidence="1">
    <location>
        <begin position="91"/>
        <end position="125"/>
    </location>
</feature>
<keyword evidence="3" id="KW-1185">Reference proteome</keyword>
<accession>A0ABP7FP60</accession>
<evidence type="ECO:0000313" key="3">
    <source>
        <dbReference type="Proteomes" id="UP001499884"/>
    </source>
</evidence>
<feature type="compositionally biased region" description="Gly residues" evidence="1">
    <location>
        <begin position="58"/>
        <end position="75"/>
    </location>
</feature>
<name>A0ABP7FP60_9ACTN</name>
<proteinExistence type="predicted"/>
<evidence type="ECO:0000256" key="1">
    <source>
        <dbReference type="SAM" id="MobiDB-lite"/>
    </source>
</evidence>
<dbReference type="RefSeq" id="WP_425588338.1">
    <property type="nucleotide sequence ID" value="NZ_BAABEP010000031.1"/>
</dbReference>
<dbReference type="EMBL" id="BAABEP010000031">
    <property type="protein sequence ID" value="GAA3740666.1"/>
    <property type="molecule type" value="Genomic_DNA"/>
</dbReference>
<feature type="region of interest" description="Disordered" evidence="1">
    <location>
        <begin position="21"/>
        <end position="133"/>
    </location>
</feature>
<gene>
    <name evidence="2" type="ORF">GCM10023082_42140</name>
</gene>
<comment type="caution">
    <text evidence="2">The sequence shown here is derived from an EMBL/GenBank/DDBJ whole genome shotgun (WGS) entry which is preliminary data.</text>
</comment>
<sequence length="274" mass="26089">MAAALIVLVAALIAWIVTSGGGGAKKHDDRGGGPAPATSITPGPSGSGPAISQEPGGRDGSGGGGSDGASGGSGSGSSSSSGTSGTSGSADSGGDGGKNGDGGGAAGSGRTGGSAGGTGPGGAAAGGATARQVPGGSALPTCSRGALKVALDSTSAAYEPDEKPQFKLVVTNGSGTDCKADLGPKAVVLTITDTDDDQIWTSKDCPKTAHAYFEIPPHATVTRTLTWDRRHSTAKCSAAAPPAAGAGTYLAQITSGVATVPQAQSQKSVRLEQD</sequence>
<feature type="compositionally biased region" description="Low complexity" evidence="1">
    <location>
        <begin position="76"/>
        <end position="90"/>
    </location>
</feature>
<evidence type="ECO:0008006" key="4">
    <source>
        <dbReference type="Google" id="ProtNLM"/>
    </source>
</evidence>
<reference evidence="3" key="1">
    <citation type="journal article" date="2019" name="Int. J. Syst. Evol. Microbiol.">
        <title>The Global Catalogue of Microorganisms (GCM) 10K type strain sequencing project: providing services to taxonomists for standard genome sequencing and annotation.</title>
        <authorList>
            <consortium name="The Broad Institute Genomics Platform"/>
            <consortium name="The Broad Institute Genome Sequencing Center for Infectious Disease"/>
            <person name="Wu L."/>
            <person name="Ma J."/>
        </authorList>
    </citation>
    <scope>NUCLEOTIDE SEQUENCE [LARGE SCALE GENOMIC DNA]</scope>
    <source>
        <strain evidence="3">JCM 30846</strain>
    </source>
</reference>